<name>A0AAW5F847_CLOSY</name>
<evidence type="ECO:0000256" key="5">
    <source>
        <dbReference type="ARBA" id="ARBA00022989"/>
    </source>
</evidence>
<comment type="caution">
    <text evidence="9">The sequence shown here is derived from an EMBL/GenBank/DDBJ whole genome shotgun (WGS) entry which is preliminary data.</text>
</comment>
<evidence type="ECO:0000256" key="7">
    <source>
        <dbReference type="RuleBase" id="RU363032"/>
    </source>
</evidence>
<dbReference type="Proteomes" id="UP001203136">
    <property type="component" value="Unassembled WGS sequence"/>
</dbReference>
<proteinExistence type="inferred from homology"/>
<evidence type="ECO:0000313" key="10">
    <source>
        <dbReference type="EMBL" id="MDB1999547.1"/>
    </source>
</evidence>
<comment type="subcellular location">
    <subcellularLocation>
        <location evidence="1 7">Cell membrane</location>
        <topology evidence="1 7">Multi-pass membrane protein</topology>
    </subcellularLocation>
</comment>
<evidence type="ECO:0000313" key="9">
    <source>
        <dbReference type="EMBL" id="MCK0087965.1"/>
    </source>
</evidence>
<dbReference type="PROSITE" id="PS50928">
    <property type="entry name" value="ABC_TM1"/>
    <property type="match status" value="1"/>
</dbReference>
<dbReference type="GO" id="GO:0005886">
    <property type="term" value="C:plasma membrane"/>
    <property type="evidence" value="ECO:0007669"/>
    <property type="project" value="UniProtKB-SubCell"/>
</dbReference>
<dbReference type="InterPro" id="IPR000515">
    <property type="entry name" value="MetI-like"/>
</dbReference>
<evidence type="ECO:0000256" key="1">
    <source>
        <dbReference type="ARBA" id="ARBA00004651"/>
    </source>
</evidence>
<dbReference type="AlphaFoldDB" id="A0AAW5F847"/>
<keyword evidence="6 7" id="KW-0472">Membrane</keyword>
<organism evidence="9 11">
    <name type="scientific">Clostridium symbiosum</name>
    <name type="common">Bacteroides symbiosus</name>
    <dbReference type="NCBI Taxonomy" id="1512"/>
    <lineage>
        <taxon>Bacteria</taxon>
        <taxon>Bacillati</taxon>
        <taxon>Bacillota</taxon>
        <taxon>Clostridia</taxon>
        <taxon>Lachnospirales</taxon>
        <taxon>Lachnospiraceae</taxon>
        <taxon>Otoolea</taxon>
    </lineage>
</organism>
<dbReference type="PANTHER" id="PTHR43386:SF23">
    <property type="entry name" value="ABC TRANSPORTER"/>
    <property type="match status" value="1"/>
</dbReference>
<feature type="transmembrane region" description="Helical" evidence="7">
    <location>
        <begin position="201"/>
        <end position="226"/>
    </location>
</feature>
<reference evidence="9" key="1">
    <citation type="journal article" date="2022" name="Cell Host Microbe">
        <title>Colonization of the live biotherapeutic product VE303 and modulation of the microbiota and metabolites in healthy volunteers.</title>
        <authorList>
            <person name="Dsouza M."/>
            <person name="Menon R."/>
            <person name="Crossette E."/>
            <person name="Bhattarai S.K."/>
            <person name="Schneider J."/>
            <person name="Kim Y.G."/>
            <person name="Reddy S."/>
            <person name="Caballero S."/>
            <person name="Felix C."/>
            <person name="Cornacchione L."/>
            <person name="Hendrickson J."/>
            <person name="Watson A.R."/>
            <person name="Minot S.S."/>
            <person name="Greenfield N."/>
            <person name="Schopf L."/>
            <person name="Szabady R."/>
            <person name="Patarroyo J."/>
            <person name="Smith W."/>
            <person name="Harrison P."/>
            <person name="Kuijper E.J."/>
            <person name="Kelly C.P."/>
            <person name="Olle B."/>
            <person name="Bobilev D."/>
            <person name="Silber J.L."/>
            <person name="Bucci V."/>
            <person name="Roberts B."/>
            <person name="Faith J."/>
            <person name="Norman J.M."/>
        </authorList>
    </citation>
    <scope>NUCLEOTIDE SEQUENCE</scope>
    <source>
        <strain evidence="9">VE303-04</strain>
    </source>
</reference>
<dbReference type="InterPro" id="IPR035906">
    <property type="entry name" value="MetI-like_sf"/>
</dbReference>
<reference evidence="10" key="2">
    <citation type="submission" date="2023-01" db="EMBL/GenBank/DDBJ databases">
        <title>Human gut microbiome strain richness.</title>
        <authorList>
            <person name="Chen-Liaw A."/>
        </authorList>
    </citation>
    <scope>NUCLEOTIDE SEQUENCE</scope>
    <source>
        <strain evidence="10">B1_m1001713B170214d0_201011</strain>
    </source>
</reference>
<feature type="transmembrane region" description="Helical" evidence="7">
    <location>
        <begin position="21"/>
        <end position="41"/>
    </location>
</feature>
<evidence type="ECO:0000256" key="4">
    <source>
        <dbReference type="ARBA" id="ARBA00022692"/>
    </source>
</evidence>
<evidence type="ECO:0000256" key="6">
    <source>
        <dbReference type="ARBA" id="ARBA00023136"/>
    </source>
</evidence>
<keyword evidence="4 7" id="KW-0812">Transmembrane</keyword>
<sequence length="284" mass="30378">MITRIFGGIHLPVRSRRAGTLAAVTVFLAVLILVAVLGHIWENDALVTDFGRKNLRPGTAYLFGTDWLGRDMLKRTAAGLSMSIRLGIVTAASSAVIAVILGTAAAVLGKAADMAVSGLIDMMMGIPHMLLLILISFAFGKGFTGVAAGIALTHWPSLARLIRAEVLQLKASQYVKISEKLGMGKWRIAVEHMLPHLVPRFLTGLVLMFPHAILHEASITFLGFGLPPEEPAIGIILSESMKYLITGKWWLAVFPGAALVATVLVFQGLGQSVSSLLDPQSAHE</sequence>
<dbReference type="SUPFAM" id="SSF161098">
    <property type="entry name" value="MetI-like"/>
    <property type="match status" value="1"/>
</dbReference>
<feature type="transmembrane region" description="Helical" evidence="7">
    <location>
        <begin position="82"/>
        <end position="108"/>
    </location>
</feature>
<feature type="domain" description="ABC transmembrane type-1" evidence="8">
    <location>
        <begin position="80"/>
        <end position="270"/>
    </location>
</feature>
<keyword evidence="3" id="KW-1003">Cell membrane</keyword>
<dbReference type="Gene3D" id="1.10.3720.10">
    <property type="entry name" value="MetI-like"/>
    <property type="match status" value="1"/>
</dbReference>
<feature type="transmembrane region" description="Helical" evidence="7">
    <location>
        <begin position="247"/>
        <end position="269"/>
    </location>
</feature>
<evidence type="ECO:0000259" key="8">
    <source>
        <dbReference type="PROSITE" id="PS50928"/>
    </source>
</evidence>
<keyword evidence="5 7" id="KW-1133">Transmembrane helix</keyword>
<dbReference type="EMBL" id="JAINVB010000001">
    <property type="protein sequence ID" value="MCK0087965.1"/>
    <property type="molecule type" value="Genomic_DNA"/>
</dbReference>
<dbReference type="GeneID" id="57969059"/>
<evidence type="ECO:0000256" key="3">
    <source>
        <dbReference type="ARBA" id="ARBA00022475"/>
    </source>
</evidence>
<dbReference type="InterPro" id="IPR050366">
    <property type="entry name" value="BP-dependent_transpt_permease"/>
</dbReference>
<gene>
    <name evidence="9" type="ORF">K5I21_19245</name>
    <name evidence="10" type="ORF">PM006_04990</name>
</gene>
<dbReference type="PANTHER" id="PTHR43386">
    <property type="entry name" value="OLIGOPEPTIDE TRANSPORT SYSTEM PERMEASE PROTEIN APPC"/>
    <property type="match status" value="1"/>
</dbReference>
<keyword evidence="2 7" id="KW-0813">Transport</keyword>
<dbReference type="GO" id="GO:0055085">
    <property type="term" value="P:transmembrane transport"/>
    <property type="evidence" value="ECO:0007669"/>
    <property type="project" value="InterPro"/>
</dbReference>
<dbReference type="Proteomes" id="UP001300871">
    <property type="component" value="Unassembled WGS sequence"/>
</dbReference>
<protein>
    <submittedName>
        <fullName evidence="9">ABC transporter permease</fullName>
    </submittedName>
</protein>
<dbReference type="CDD" id="cd06261">
    <property type="entry name" value="TM_PBP2"/>
    <property type="match status" value="1"/>
</dbReference>
<dbReference type="EMBL" id="JAQLGM010000008">
    <property type="protein sequence ID" value="MDB1999547.1"/>
    <property type="molecule type" value="Genomic_DNA"/>
</dbReference>
<comment type="similarity">
    <text evidence="7">Belongs to the binding-protein-dependent transport system permease family.</text>
</comment>
<evidence type="ECO:0000313" key="11">
    <source>
        <dbReference type="Proteomes" id="UP001203136"/>
    </source>
</evidence>
<accession>A0AAW5F847</accession>
<feature type="transmembrane region" description="Helical" evidence="7">
    <location>
        <begin position="129"/>
        <end position="152"/>
    </location>
</feature>
<evidence type="ECO:0000256" key="2">
    <source>
        <dbReference type="ARBA" id="ARBA00022448"/>
    </source>
</evidence>
<dbReference type="Pfam" id="PF00528">
    <property type="entry name" value="BPD_transp_1"/>
    <property type="match status" value="1"/>
</dbReference>
<dbReference type="RefSeq" id="WP_009297185.1">
    <property type="nucleotide sequence ID" value="NZ_CABHNX010000202.1"/>
</dbReference>